<accession>A0ABT9BG26</accession>
<dbReference type="EMBL" id="JAUQSY010000017">
    <property type="protein sequence ID" value="MDO7877214.1"/>
    <property type="molecule type" value="Genomic_DNA"/>
</dbReference>
<evidence type="ECO:0000256" key="1">
    <source>
        <dbReference type="ARBA" id="ARBA00022729"/>
    </source>
</evidence>
<dbReference type="RefSeq" id="WP_305008643.1">
    <property type="nucleotide sequence ID" value="NZ_JAUQSY010000017.1"/>
</dbReference>
<name>A0ABT9BG26_9BACT</name>
<dbReference type="Proteomes" id="UP001176429">
    <property type="component" value="Unassembled WGS sequence"/>
</dbReference>
<dbReference type="Pfam" id="PF13505">
    <property type="entry name" value="OMP_b-brl"/>
    <property type="match status" value="1"/>
</dbReference>
<dbReference type="InterPro" id="IPR027385">
    <property type="entry name" value="Beta-barrel_OMP"/>
</dbReference>
<feature type="region of interest" description="Disordered" evidence="2">
    <location>
        <begin position="25"/>
        <end position="90"/>
    </location>
</feature>
<evidence type="ECO:0000256" key="3">
    <source>
        <dbReference type="SAM" id="SignalP"/>
    </source>
</evidence>
<dbReference type="SUPFAM" id="SSF56925">
    <property type="entry name" value="OMPA-like"/>
    <property type="match status" value="1"/>
</dbReference>
<proteinExistence type="predicted"/>
<keyword evidence="6" id="KW-1185">Reference proteome</keyword>
<evidence type="ECO:0000313" key="5">
    <source>
        <dbReference type="EMBL" id="MDO7877214.1"/>
    </source>
</evidence>
<feature type="signal peptide" evidence="3">
    <location>
        <begin position="1"/>
        <end position="24"/>
    </location>
</feature>
<feature type="compositionally biased region" description="Low complexity" evidence="2">
    <location>
        <begin position="76"/>
        <end position="89"/>
    </location>
</feature>
<sequence>MEATTSRLALVVALLGLTLGSATAQTTTKTTVKTTTKPATKAPATTTKTTTKTTTTKPVAAPKPAAAPAPAPAPAPAEAAPRASRAARTGPFKEGTNALNLGIGIGSVYSFGGGYFGGSSSVSPALSISYERGIRTIGPGILGIGGFVGYQGASYDLGGGDKIKYRDILVTVRGAFHYPVTPEFDAYGGVGIGIRHGSTSYEGDYFEALSSSSYNDFVTGIFAGGRYFFTDNIGAFGEVGYDQSFLKVGLTAKF</sequence>
<evidence type="ECO:0000313" key="6">
    <source>
        <dbReference type="Proteomes" id="UP001176429"/>
    </source>
</evidence>
<feature type="compositionally biased region" description="Low complexity" evidence="2">
    <location>
        <begin position="25"/>
        <end position="64"/>
    </location>
</feature>
<protein>
    <submittedName>
        <fullName evidence="5">Outer membrane beta-barrel protein</fullName>
    </submittedName>
</protein>
<organism evidence="5 6">
    <name type="scientific">Hymenobacter aranciens</name>
    <dbReference type="NCBI Taxonomy" id="3063996"/>
    <lineage>
        <taxon>Bacteria</taxon>
        <taxon>Pseudomonadati</taxon>
        <taxon>Bacteroidota</taxon>
        <taxon>Cytophagia</taxon>
        <taxon>Cytophagales</taxon>
        <taxon>Hymenobacteraceae</taxon>
        <taxon>Hymenobacter</taxon>
    </lineage>
</organism>
<dbReference type="InterPro" id="IPR011250">
    <property type="entry name" value="OMP/PagP_B-barrel"/>
</dbReference>
<evidence type="ECO:0000259" key="4">
    <source>
        <dbReference type="Pfam" id="PF13505"/>
    </source>
</evidence>
<keyword evidence="1 3" id="KW-0732">Signal</keyword>
<reference evidence="5" key="1">
    <citation type="submission" date="2023-07" db="EMBL/GenBank/DDBJ databases">
        <authorList>
            <person name="Kim M.K."/>
        </authorList>
    </citation>
    <scope>NUCLEOTIDE SEQUENCE</scope>
    <source>
        <strain evidence="5">ASUV-10-1</strain>
    </source>
</reference>
<feature type="compositionally biased region" description="Pro residues" evidence="2">
    <location>
        <begin position="65"/>
        <end position="75"/>
    </location>
</feature>
<evidence type="ECO:0000256" key="2">
    <source>
        <dbReference type="SAM" id="MobiDB-lite"/>
    </source>
</evidence>
<gene>
    <name evidence="5" type="ORF">Q5H93_20880</name>
</gene>
<feature type="domain" description="Outer membrane protein beta-barrel" evidence="4">
    <location>
        <begin position="97"/>
        <end position="241"/>
    </location>
</feature>
<feature type="chain" id="PRO_5047493014" evidence="3">
    <location>
        <begin position="25"/>
        <end position="254"/>
    </location>
</feature>
<comment type="caution">
    <text evidence="5">The sequence shown here is derived from an EMBL/GenBank/DDBJ whole genome shotgun (WGS) entry which is preliminary data.</text>
</comment>